<feature type="region of interest" description="Disordered" evidence="4">
    <location>
        <begin position="280"/>
        <end position="315"/>
    </location>
</feature>
<feature type="compositionally biased region" description="Basic and acidic residues" evidence="4">
    <location>
        <begin position="30"/>
        <end position="49"/>
    </location>
</feature>
<comment type="subcellular location">
    <subcellularLocation>
        <location evidence="1">Nucleus</location>
    </subcellularLocation>
</comment>
<keyword evidence="7" id="KW-1185">Reference proteome</keyword>
<dbReference type="SMART" id="SM00066">
    <property type="entry name" value="GAL4"/>
    <property type="match status" value="1"/>
</dbReference>
<feature type="compositionally biased region" description="Polar residues" evidence="4">
    <location>
        <begin position="154"/>
        <end position="188"/>
    </location>
</feature>
<feature type="compositionally biased region" description="Basic and acidic residues" evidence="4">
    <location>
        <begin position="356"/>
        <end position="371"/>
    </location>
</feature>
<protein>
    <recommendedName>
        <fullName evidence="5">Zn(2)-C6 fungal-type domain-containing protein</fullName>
    </recommendedName>
</protein>
<reference evidence="7" key="1">
    <citation type="submission" date="2015-01" db="EMBL/GenBank/DDBJ databases">
        <title>The Genome Sequence of Cryptococcus gattii MMRL2647.</title>
        <authorList>
            <consortium name="The Broad Institute Genomics Platform"/>
            <person name="Cuomo C."/>
            <person name="Litvintseva A."/>
            <person name="Chen Y."/>
            <person name="Heitman J."/>
            <person name="Sun S."/>
            <person name="Springer D."/>
            <person name="Dromer F."/>
            <person name="Young S."/>
            <person name="Zeng Q."/>
            <person name="Gargeya S."/>
            <person name="Abouelleil A."/>
            <person name="Alvarado L."/>
            <person name="Chapman S.B."/>
            <person name="Gainer-Dewar J."/>
            <person name="Goldberg J."/>
            <person name="Griggs A."/>
            <person name="Gujja S."/>
            <person name="Hansen M."/>
            <person name="Howarth C."/>
            <person name="Imamovic A."/>
            <person name="Larimer J."/>
            <person name="Murphy C."/>
            <person name="Naylor J."/>
            <person name="Pearson M."/>
            <person name="Priest M."/>
            <person name="Roberts A."/>
            <person name="Saif S."/>
            <person name="Shea T."/>
            <person name="Sykes S."/>
            <person name="Wortman J."/>
            <person name="Nusbaum C."/>
            <person name="Birren B."/>
        </authorList>
    </citation>
    <scope>NUCLEOTIDE SEQUENCE [LARGE SCALE GENOMIC DNA]</scope>
    <source>
        <strain evidence="7">IND107</strain>
    </source>
</reference>
<feature type="compositionally biased region" description="Polar residues" evidence="4">
    <location>
        <begin position="912"/>
        <end position="929"/>
    </location>
</feature>
<name>A0ABR3BT58_9TREE</name>
<proteinExistence type="predicted"/>
<evidence type="ECO:0000256" key="3">
    <source>
        <dbReference type="ARBA" id="ARBA00023242"/>
    </source>
</evidence>
<dbReference type="GeneID" id="91990299"/>
<dbReference type="InterPro" id="IPR007219">
    <property type="entry name" value="XnlR_reg_dom"/>
</dbReference>
<dbReference type="CDD" id="cd00067">
    <property type="entry name" value="GAL4"/>
    <property type="match status" value="1"/>
</dbReference>
<dbReference type="InterPro" id="IPR050613">
    <property type="entry name" value="Sec_Metabolite_Reg"/>
</dbReference>
<reference evidence="6 7" key="2">
    <citation type="submission" date="2024-01" db="EMBL/GenBank/DDBJ databases">
        <title>Comparative genomics of Cryptococcus and Kwoniella reveals pathogenesis evolution and contrasting modes of karyotype evolution via chromosome fusion or intercentromeric recombination.</title>
        <authorList>
            <person name="Coelho M.A."/>
            <person name="David-Palma M."/>
            <person name="Shea T."/>
            <person name="Bowers K."/>
            <person name="Mcginley-Smith S."/>
            <person name="Mohammad A.W."/>
            <person name="Gnirke A."/>
            <person name="Yurkov A.M."/>
            <person name="Nowrousian M."/>
            <person name="Sun S."/>
            <person name="Cuomo C.A."/>
            <person name="Heitman J."/>
        </authorList>
    </citation>
    <scope>NUCLEOTIDE SEQUENCE [LARGE SCALE GENOMIC DNA]</scope>
    <source>
        <strain evidence="6 7">IND107</strain>
    </source>
</reference>
<accession>A0ABR3BT58</accession>
<feature type="compositionally biased region" description="Polar residues" evidence="4">
    <location>
        <begin position="861"/>
        <end position="873"/>
    </location>
</feature>
<dbReference type="PANTHER" id="PTHR31001">
    <property type="entry name" value="UNCHARACTERIZED TRANSCRIPTIONAL REGULATORY PROTEIN"/>
    <property type="match status" value="1"/>
</dbReference>
<dbReference type="PROSITE" id="PS50048">
    <property type="entry name" value="ZN2_CY6_FUNGAL_2"/>
    <property type="match status" value="1"/>
</dbReference>
<evidence type="ECO:0000256" key="2">
    <source>
        <dbReference type="ARBA" id="ARBA00022723"/>
    </source>
</evidence>
<dbReference type="PROSITE" id="PS00463">
    <property type="entry name" value="ZN2_CY6_FUNGAL_1"/>
    <property type="match status" value="1"/>
</dbReference>
<sequence>MSPASFQDTAGRGSRVNQQSHSPPSGHNVSRHDRQDTVESDTEAREDNGSSKARPRKKQRKQRPVFSCAECRRLKLKCDRQVPCDNCVKRRCQSICPDGVRVTRHYLANADSALLTRLEQLEGIVSRHGLEPINAEAASTKEASRSQTPARMQLYSQQATGNRSVSPQMRAQNSPPMASPSSVTAQPPTSRPEGVPSSLQQPNDDDYLRGPSSSEHLQYNTLRSPRYEHQLQSQHVEQHPTQTHFPSDLQFNTVSSGNPDIAHRIEGVHEINSISPSDRQIRFNFPTHSTSSASPAAASRYSDSNGESHSRQLHHLGPPVVAENVDVEEEQSYGTLVMGQGGRSKYLGPTAGSEWLRDQESRDHAESRDQSRLPSPEITEASVPQYNPRPTAIPHSFPFHTSKTKVVSWSRYDLLSRLPDRGYADMLVDSYYRSFSWHYNICPRSEFLPIYEEMYLLRITSVTSPTEPLQRRGRGKMNYQDLGLVFMILAFGTLQCLELAPNDPTAYELASVAQIALSKGDLLSRPSISGLQALHILAQFSNESEEGRNGDASWPLWGLSMRLIQAMGLHRDGARWNLDPDLVEQRRRVFWECHSADIFQANCNSRPNTLWPGVYDTAYPSQPPIYIEKDYYTLKFELSRIAASILGSATNVQAPPYSTIMELSRQVTDFEREVPFNLRCRQALQALPSIYPDPQAAVDNSPETSSKELHKTLQKFFLSISISETLLFLHRPYFVRALLKTSPDPSQSVYAPSYLTVVERCNAIVQCVVTIHKVHRNVSTRHWPLWYHAFNSAVSMGTLIFKSPQNPLSDFALGLINTVIETFTSAVQTGASPRLTTNLQWLVRLRRRCQDAIDKSRFESAGQQTTIDSSTSAHLDGDTVENGDQDDPENFSLLGWRTRLIQRAASGGQVAKTISQTTPSQSNDSPPQIMSSNINLLPDIMGSTMGGLSGVNVLNQIPGAENTVNRQMTSITSTAGDPIGINETFTNQLLQQFWEPMLLQDAPNVGDSNWDPLQTVNCWDWNMHFDTEEGAHQAPNRDTHA</sequence>
<feature type="region of interest" description="Disordered" evidence="4">
    <location>
        <begin position="860"/>
        <end position="889"/>
    </location>
</feature>
<organism evidence="6 7">
    <name type="scientific">Cryptococcus tetragattii IND107</name>
    <dbReference type="NCBI Taxonomy" id="1296105"/>
    <lineage>
        <taxon>Eukaryota</taxon>
        <taxon>Fungi</taxon>
        <taxon>Dikarya</taxon>
        <taxon>Basidiomycota</taxon>
        <taxon>Agaricomycotina</taxon>
        <taxon>Tremellomycetes</taxon>
        <taxon>Tremellales</taxon>
        <taxon>Cryptococcaceae</taxon>
        <taxon>Cryptococcus</taxon>
        <taxon>Cryptococcus gattii species complex</taxon>
    </lineage>
</organism>
<comment type="caution">
    <text evidence="6">The sequence shown here is derived from an EMBL/GenBank/DDBJ whole genome shotgun (WGS) entry which is preliminary data.</text>
</comment>
<dbReference type="RefSeq" id="XP_066614322.1">
    <property type="nucleotide sequence ID" value="XM_066757938.1"/>
</dbReference>
<feature type="compositionally biased region" description="Low complexity" evidence="4">
    <location>
        <begin position="289"/>
        <end position="304"/>
    </location>
</feature>
<feature type="region of interest" description="Disordered" evidence="4">
    <location>
        <begin position="907"/>
        <end position="929"/>
    </location>
</feature>
<dbReference type="PANTHER" id="PTHR31001:SF56">
    <property type="entry name" value="ZN(2)-C6 FUNGAL-TYPE DOMAIN-CONTAINING PROTEIN"/>
    <property type="match status" value="1"/>
</dbReference>
<evidence type="ECO:0000256" key="4">
    <source>
        <dbReference type="SAM" id="MobiDB-lite"/>
    </source>
</evidence>
<dbReference type="CDD" id="cd12148">
    <property type="entry name" value="fungal_TF_MHR"/>
    <property type="match status" value="1"/>
</dbReference>
<feature type="domain" description="Zn(2)-C6 fungal-type" evidence="5">
    <location>
        <begin position="67"/>
        <end position="96"/>
    </location>
</feature>
<dbReference type="Pfam" id="PF04082">
    <property type="entry name" value="Fungal_trans"/>
    <property type="match status" value="1"/>
</dbReference>
<dbReference type="EMBL" id="ATAM02000005">
    <property type="protein sequence ID" value="KAL0250135.1"/>
    <property type="molecule type" value="Genomic_DNA"/>
</dbReference>
<feature type="region of interest" description="Disordered" evidence="4">
    <location>
        <begin position="154"/>
        <end position="215"/>
    </location>
</feature>
<dbReference type="SUPFAM" id="SSF57701">
    <property type="entry name" value="Zn2/Cys6 DNA-binding domain"/>
    <property type="match status" value="1"/>
</dbReference>
<evidence type="ECO:0000313" key="6">
    <source>
        <dbReference type="EMBL" id="KAL0250135.1"/>
    </source>
</evidence>
<evidence type="ECO:0000256" key="1">
    <source>
        <dbReference type="ARBA" id="ARBA00004123"/>
    </source>
</evidence>
<feature type="compositionally biased region" description="Acidic residues" evidence="4">
    <location>
        <begin position="878"/>
        <end position="889"/>
    </location>
</feature>
<evidence type="ECO:0000259" key="5">
    <source>
        <dbReference type="PROSITE" id="PS50048"/>
    </source>
</evidence>
<keyword evidence="2" id="KW-0479">Metal-binding</keyword>
<keyword evidence="3" id="KW-0539">Nucleus</keyword>
<dbReference type="InterPro" id="IPR036864">
    <property type="entry name" value="Zn2-C6_fun-type_DNA-bd_sf"/>
</dbReference>
<feature type="region of interest" description="Disordered" evidence="4">
    <location>
        <begin position="356"/>
        <end position="387"/>
    </location>
</feature>
<feature type="compositionally biased region" description="Polar residues" evidence="4">
    <location>
        <begin position="15"/>
        <end position="28"/>
    </location>
</feature>
<dbReference type="SMART" id="SM00906">
    <property type="entry name" value="Fungal_trans"/>
    <property type="match status" value="1"/>
</dbReference>
<dbReference type="Gene3D" id="4.10.240.10">
    <property type="entry name" value="Zn(2)-C6 fungal-type DNA-binding domain"/>
    <property type="match status" value="1"/>
</dbReference>
<evidence type="ECO:0000313" key="7">
    <source>
        <dbReference type="Proteomes" id="UP000054399"/>
    </source>
</evidence>
<feature type="region of interest" description="Disordered" evidence="4">
    <location>
        <begin position="1"/>
        <end position="64"/>
    </location>
</feature>
<feature type="compositionally biased region" description="Basic residues" evidence="4">
    <location>
        <begin position="53"/>
        <end position="63"/>
    </location>
</feature>
<dbReference type="InterPro" id="IPR001138">
    <property type="entry name" value="Zn2Cys6_DnaBD"/>
</dbReference>
<dbReference type="Proteomes" id="UP000054399">
    <property type="component" value="Unassembled WGS sequence"/>
</dbReference>
<gene>
    <name evidence="6" type="ORF">I308_103443</name>
</gene>